<proteinExistence type="predicted"/>
<comment type="cofactor">
    <cofactor evidence="1">
        <name>Cu(2+)</name>
        <dbReference type="ChEBI" id="CHEBI:29036"/>
    </cofactor>
</comment>
<feature type="domain" description="Auxiliary Activity family 9 catalytic" evidence="7">
    <location>
        <begin position="21"/>
        <end position="248"/>
    </location>
</feature>
<evidence type="ECO:0000256" key="3">
    <source>
        <dbReference type="ARBA" id="ARBA00022525"/>
    </source>
</evidence>
<keyword evidence="4" id="KW-1015">Disulfide bond</keyword>
<feature type="signal peptide" evidence="6">
    <location>
        <begin position="1"/>
        <end position="20"/>
    </location>
</feature>
<comment type="subcellular location">
    <subcellularLocation>
        <location evidence="2">Secreted</location>
    </subcellularLocation>
</comment>
<keyword evidence="9" id="KW-1185">Reference proteome</keyword>
<evidence type="ECO:0000256" key="4">
    <source>
        <dbReference type="ARBA" id="ARBA00023157"/>
    </source>
</evidence>
<dbReference type="Pfam" id="PF03443">
    <property type="entry name" value="AA9"/>
    <property type="match status" value="1"/>
</dbReference>
<dbReference type="CDD" id="cd21175">
    <property type="entry name" value="LPMO_AA9"/>
    <property type="match status" value="1"/>
</dbReference>
<evidence type="ECO:0000313" key="9">
    <source>
        <dbReference type="Proteomes" id="UP000469558"/>
    </source>
</evidence>
<comment type="caution">
    <text evidence="8">The sequence shown here is derived from an EMBL/GenBank/DDBJ whole genome shotgun (WGS) entry which is preliminary data.</text>
</comment>
<evidence type="ECO:0000256" key="1">
    <source>
        <dbReference type="ARBA" id="ARBA00001973"/>
    </source>
</evidence>
<protein>
    <submittedName>
        <fullName evidence="8">Endoglucanase-7</fullName>
    </submittedName>
</protein>
<dbReference type="Gene3D" id="2.70.50.70">
    <property type="match status" value="1"/>
</dbReference>
<dbReference type="GO" id="GO:0005576">
    <property type="term" value="C:extracellular region"/>
    <property type="evidence" value="ECO:0007669"/>
    <property type="project" value="UniProtKB-SubCell"/>
</dbReference>
<reference evidence="8 9" key="1">
    <citation type="submission" date="2018-05" db="EMBL/GenBank/DDBJ databases">
        <title>Genome sequencing and assembly of the regulated plant pathogen Lachnellula willkommii and related sister species for the development of diagnostic species identification markers.</title>
        <authorList>
            <person name="Giroux E."/>
            <person name="Bilodeau G."/>
        </authorList>
    </citation>
    <scope>NUCLEOTIDE SEQUENCE [LARGE SCALE GENOMIC DNA]</scope>
    <source>
        <strain evidence="8 9">CBS 268.59</strain>
    </source>
</reference>
<dbReference type="PANTHER" id="PTHR33353">
    <property type="entry name" value="PUTATIVE (AFU_ORTHOLOGUE AFUA_1G12560)-RELATED"/>
    <property type="match status" value="1"/>
</dbReference>
<keyword evidence="5" id="KW-0325">Glycoprotein</keyword>
<keyword evidence="3" id="KW-0964">Secreted</keyword>
<organism evidence="8 9">
    <name type="scientific">Lachnellula suecica</name>
    <dbReference type="NCBI Taxonomy" id="602035"/>
    <lineage>
        <taxon>Eukaryota</taxon>
        <taxon>Fungi</taxon>
        <taxon>Dikarya</taxon>
        <taxon>Ascomycota</taxon>
        <taxon>Pezizomycotina</taxon>
        <taxon>Leotiomycetes</taxon>
        <taxon>Helotiales</taxon>
        <taxon>Lachnaceae</taxon>
        <taxon>Lachnellula</taxon>
    </lineage>
</organism>
<evidence type="ECO:0000313" key="8">
    <source>
        <dbReference type="EMBL" id="TVY81756.1"/>
    </source>
</evidence>
<accession>A0A8T9C8V2</accession>
<dbReference type="InterPro" id="IPR005103">
    <property type="entry name" value="AA9_LPMO"/>
</dbReference>
<feature type="chain" id="PRO_5035882683" evidence="6">
    <location>
        <begin position="21"/>
        <end position="260"/>
    </location>
</feature>
<keyword evidence="6" id="KW-0732">Signal</keyword>
<dbReference type="PANTHER" id="PTHR33353:SF34">
    <property type="entry name" value="ENDO-BETA-1,4-GLUCANASE D"/>
    <property type="match status" value="1"/>
</dbReference>
<gene>
    <name evidence="8" type="primary">cel61b</name>
    <name evidence="8" type="ORF">LSUE1_G003364</name>
</gene>
<dbReference type="OrthoDB" id="4849160at2759"/>
<dbReference type="EMBL" id="QGMK01000427">
    <property type="protein sequence ID" value="TVY81756.1"/>
    <property type="molecule type" value="Genomic_DNA"/>
</dbReference>
<sequence>MSKAFTIATVLGALVSTTLGHGYVAGIKANGVYTEGWQVSYWYDIVNKAPYPQSPGWYEEALDLGFIQPSAYHVVHTFTCVDAMHRTSDIICHKNAVNANVSATVPAGGSVEFYWTTWPHTIGPVLTYVANCGGDCKLVNKATLKWVKIDESGIDFTTQVWASGALINNNNTWTTTVPKTLAPGHYVFRHEIIALHGGGSLNGAQNYPFCTNIDVTGSGTANPTGTLATTFYKETDPGIYFNPYVTMTNYTIPGPALWTG</sequence>
<evidence type="ECO:0000256" key="2">
    <source>
        <dbReference type="ARBA" id="ARBA00004613"/>
    </source>
</evidence>
<evidence type="ECO:0000256" key="6">
    <source>
        <dbReference type="SAM" id="SignalP"/>
    </source>
</evidence>
<evidence type="ECO:0000259" key="7">
    <source>
        <dbReference type="Pfam" id="PF03443"/>
    </source>
</evidence>
<dbReference type="Proteomes" id="UP000469558">
    <property type="component" value="Unassembled WGS sequence"/>
</dbReference>
<evidence type="ECO:0000256" key="5">
    <source>
        <dbReference type="ARBA" id="ARBA00023180"/>
    </source>
</evidence>
<name>A0A8T9C8V2_9HELO</name>
<dbReference type="InterPro" id="IPR049892">
    <property type="entry name" value="AA9"/>
</dbReference>
<dbReference type="AlphaFoldDB" id="A0A8T9C8V2"/>